<dbReference type="Gene3D" id="3.30.1370.50">
    <property type="entry name" value="R3H-like domain"/>
    <property type="match status" value="1"/>
</dbReference>
<proteinExistence type="inferred from homology"/>
<dbReference type="Gene3D" id="3.30.30.80">
    <property type="entry name" value="probable RNA-binding protein from clostridium symbiosum atcc 14940"/>
    <property type="match status" value="1"/>
</dbReference>
<dbReference type="GO" id="GO:0005737">
    <property type="term" value="C:cytoplasm"/>
    <property type="evidence" value="ECO:0007669"/>
    <property type="project" value="UniProtKB-SubCell"/>
</dbReference>
<name>A0A1V5T5M1_9BACT</name>
<dbReference type="Pfam" id="PF14804">
    <property type="entry name" value="Jag_N"/>
    <property type="match status" value="1"/>
</dbReference>
<keyword evidence="3 6" id="KW-0133">Cell shape</keyword>
<dbReference type="NCBIfam" id="NF041568">
    <property type="entry name" value="Jag_EloR"/>
    <property type="match status" value="1"/>
</dbReference>
<dbReference type="SMART" id="SM01245">
    <property type="entry name" value="Jag_N"/>
    <property type="match status" value="1"/>
</dbReference>
<dbReference type="InterPro" id="IPR032782">
    <property type="entry name" value="KhpB_N"/>
</dbReference>
<dbReference type="PANTHER" id="PTHR35800">
    <property type="entry name" value="PROTEIN JAG"/>
    <property type="match status" value="1"/>
</dbReference>
<evidence type="ECO:0000259" key="8">
    <source>
        <dbReference type="PROSITE" id="PS51061"/>
    </source>
</evidence>
<dbReference type="PROSITE" id="PS51061">
    <property type="entry name" value="R3H"/>
    <property type="match status" value="1"/>
</dbReference>
<comment type="subunit">
    <text evidence="6">Forms a complex with KhpA.</text>
</comment>
<comment type="similarity">
    <text evidence="6">Belongs to the KhpB RNA-binding protein family.</text>
</comment>
<dbReference type="Pfam" id="PF01424">
    <property type="entry name" value="R3H"/>
    <property type="match status" value="1"/>
</dbReference>
<dbReference type="SUPFAM" id="SSF82708">
    <property type="entry name" value="R3H domain"/>
    <property type="match status" value="1"/>
</dbReference>
<evidence type="ECO:0000256" key="3">
    <source>
        <dbReference type="ARBA" id="ARBA00022960"/>
    </source>
</evidence>
<feature type="domain" description="R3H" evidence="8">
    <location>
        <begin position="183"/>
        <end position="249"/>
    </location>
</feature>
<sequence>MRRSVEVSGKTVEEILERASRYFDVPKENLSYEVLSESRGFLGILVPRTVRVRVWVESDNNQTEESVPIGVNKEEPGNEFARENSNLTSENLEEENFQDLEKAREEIREFFENLIEKMNINIEYHVRENGKKVFLDIDGEDSGLLIGKHGETLEALESFLKILLVKNGYAHIGLDVDVSGYKKRREETLTKLACKMASKVIQGRRRFKFEPMNARERRIIHTTLKDHPRVITYSIGEEPERRVVVDLKNEKRKESNQRKHPTTRKKPRN</sequence>
<accession>A0A1V5T5M1</accession>
<dbReference type="EMBL" id="MWBQ01000001">
    <property type="protein sequence ID" value="OQA61924.1"/>
    <property type="molecule type" value="Genomic_DNA"/>
</dbReference>
<dbReference type="InterPro" id="IPR039247">
    <property type="entry name" value="KhpB"/>
</dbReference>
<dbReference type="CDD" id="cd02414">
    <property type="entry name" value="KH-II_Jag"/>
    <property type="match status" value="1"/>
</dbReference>
<dbReference type="GO" id="GO:0009252">
    <property type="term" value="P:peptidoglycan biosynthetic process"/>
    <property type="evidence" value="ECO:0007669"/>
    <property type="project" value="UniProtKB-UniRule"/>
</dbReference>
<dbReference type="GO" id="GO:0003723">
    <property type="term" value="F:RNA binding"/>
    <property type="evidence" value="ECO:0007669"/>
    <property type="project" value="UniProtKB-UniRule"/>
</dbReference>
<dbReference type="GO" id="GO:0071555">
    <property type="term" value="P:cell wall organization"/>
    <property type="evidence" value="ECO:0007669"/>
    <property type="project" value="UniProtKB-KW"/>
</dbReference>
<dbReference type="Gene3D" id="3.30.300.20">
    <property type="match status" value="1"/>
</dbReference>
<evidence type="ECO:0000256" key="2">
    <source>
        <dbReference type="ARBA" id="ARBA00022884"/>
    </source>
</evidence>
<dbReference type="PANTHER" id="PTHR35800:SF1">
    <property type="entry name" value="RNA-BINDING PROTEIN KHPB"/>
    <property type="match status" value="1"/>
</dbReference>
<feature type="region of interest" description="Disordered" evidence="7">
    <location>
        <begin position="245"/>
        <end position="269"/>
    </location>
</feature>
<keyword evidence="5 6" id="KW-0961">Cell wall biogenesis/degradation</keyword>
<dbReference type="SMART" id="SM00393">
    <property type="entry name" value="R3H"/>
    <property type="match status" value="1"/>
</dbReference>
<protein>
    <recommendedName>
        <fullName evidence="6">RNA-binding protein KhpB</fullName>
    </recommendedName>
    <alternativeName>
        <fullName evidence="6">RNA-binding protein EloR</fullName>
    </alternativeName>
</protein>
<keyword evidence="1 6" id="KW-0963">Cytoplasm</keyword>
<dbReference type="Pfam" id="PF13083">
    <property type="entry name" value="KH_KhpA-B"/>
    <property type="match status" value="1"/>
</dbReference>
<comment type="caution">
    <text evidence="6">Lacks conserved residue(s) required for the propagation of feature annotation.</text>
</comment>
<evidence type="ECO:0000256" key="7">
    <source>
        <dbReference type="SAM" id="MobiDB-lite"/>
    </source>
</evidence>
<feature type="compositionally biased region" description="Basic residues" evidence="7">
    <location>
        <begin position="258"/>
        <end position="269"/>
    </location>
</feature>
<dbReference type="InterPro" id="IPR038008">
    <property type="entry name" value="Jag_KH"/>
</dbReference>
<gene>
    <name evidence="6" type="primary">khpB</name>
    <name evidence="6" type="synonym">eloR</name>
    <name evidence="9" type="ORF">BWY41_00005</name>
</gene>
<evidence type="ECO:0000256" key="1">
    <source>
        <dbReference type="ARBA" id="ARBA00022490"/>
    </source>
</evidence>
<comment type="subcellular location">
    <subcellularLocation>
        <location evidence="6">Cytoplasm</location>
    </subcellularLocation>
</comment>
<feature type="compositionally biased region" description="Basic and acidic residues" evidence="7">
    <location>
        <begin position="245"/>
        <end position="257"/>
    </location>
</feature>
<reference evidence="9" key="1">
    <citation type="submission" date="2017-02" db="EMBL/GenBank/DDBJ databases">
        <title>Delving into the versatile metabolic prowess of the omnipresent phylum Bacteroidetes.</title>
        <authorList>
            <person name="Nobu M.K."/>
            <person name="Mei R."/>
            <person name="Narihiro T."/>
            <person name="Kuroda K."/>
            <person name="Liu W.-T."/>
        </authorList>
    </citation>
    <scope>NUCLEOTIDE SEQUENCE</scope>
    <source>
        <strain evidence="9">ADurb.Bin276</strain>
    </source>
</reference>
<dbReference type="AlphaFoldDB" id="A0A1V5T5M1"/>
<comment type="caution">
    <text evidence="9">The sequence shown here is derived from an EMBL/GenBank/DDBJ whole genome shotgun (WGS) entry which is preliminary data.</text>
</comment>
<evidence type="ECO:0000256" key="6">
    <source>
        <dbReference type="HAMAP-Rule" id="MF_00867"/>
    </source>
</evidence>
<comment type="domain">
    <text evidence="6">Has an N-terminal Jag-N domain and 2 RNA-binding domains (KH and R3H).</text>
</comment>
<dbReference type="Proteomes" id="UP000485569">
    <property type="component" value="Unassembled WGS sequence"/>
</dbReference>
<dbReference type="InterPro" id="IPR036867">
    <property type="entry name" value="R3H_dom_sf"/>
</dbReference>
<dbReference type="HAMAP" id="MF_00867">
    <property type="entry name" value="KhpB"/>
    <property type="match status" value="1"/>
</dbReference>
<dbReference type="CDD" id="cd02644">
    <property type="entry name" value="R3H_jag"/>
    <property type="match status" value="1"/>
</dbReference>
<dbReference type="InterPro" id="IPR015946">
    <property type="entry name" value="KH_dom-like_a/b"/>
</dbReference>
<dbReference type="InterPro" id="IPR034079">
    <property type="entry name" value="R3H_KhpB"/>
</dbReference>
<evidence type="ECO:0000256" key="5">
    <source>
        <dbReference type="ARBA" id="ARBA00023316"/>
    </source>
</evidence>
<dbReference type="InterPro" id="IPR038247">
    <property type="entry name" value="Jag_N_dom_sf"/>
</dbReference>
<dbReference type="GO" id="GO:0008360">
    <property type="term" value="P:regulation of cell shape"/>
    <property type="evidence" value="ECO:0007669"/>
    <property type="project" value="UniProtKB-KW"/>
</dbReference>
<evidence type="ECO:0000313" key="9">
    <source>
        <dbReference type="EMBL" id="OQA61924.1"/>
    </source>
</evidence>
<keyword evidence="4 6" id="KW-0143">Chaperone</keyword>
<organism evidence="9">
    <name type="scientific">Candidatus Atribacter allofermentans</name>
    <dbReference type="NCBI Taxonomy" id="1852833"/>
    <lineage>
        <taxon>Bacteria</taxon>
        <taxon>Pseudomonadati</taxon>
        <taxon>Atribacterota</taxon>
        <taxon>Atribacteria</taxon>
        <taxon>Atribacterales</taxon>
        <taxon>Atribacteraceae</taxon>
        <taxon>Atribacter</taxon>
    </lineage>
</organism>
<evidence type="ECO:0000256" key="4">
    <source>
        <dbReference type="ARBA" id="ARBA00023186"/>
    </source>
</evidence>
<dbReference type="InterPro" id="IPR001374">
    <property type="entry name" value="R3H_dom"/>
</dbReference>
<keyword evidence="2 6" id="KW-0694">RNA-binding</keyword>
<comment type="function">
    <text evidence="6">A probable RNA chaperone. Forms a complex with KhpA which binds to cellular RNA and controls its expression. Plays a role in peptidoglycan (PG) homeostasis and cell length regulation.</text>
</comment>